<gene>
    <name evidence="1" type="ORF">GA0070607_0192</name>
</gene>
<keyword evidence="2" id="KW-1185">Reference proteome</keyword>
<dbReference type="Proteomes" id="UP000198243">
    <property type="component" value="Chromosome I"/>
</dbReference>
<dbReference type="Gene3D" id="2.60.120.10">
    <property type="entry name" value="Jelly Rolls"/>
    <property type="match status" value="1"/>
</dbReference>
<dbReference type="RefSeq" id="WP_089016466.1">
    <property type="nucleotide sequence ID" value="NZ_LT607412.1"/>
</dbReference>
<dbReference type="InterPro" id="IPR011051">
    <property type="entry name" value="RmlC_Cupin_sf"/>
</dbReference>
<accession>A0A1C4U5S9</accession>
<dbReference type="InterPro" id="IPR014710">
    <property type="entry name" value="RmlC-like_jellyroll"/>
</dbReference>
<dbReference type="EMBL" id="LT607412">
    <property type="protein sequence ID" value="SCE67060.1"/>
    <property type="molecule type" value="Genomic_DNA"/>
</dbReference>
<dbReference type="AlphaFoldDB" id="A0A1C4U5S9"/>
<organism evidence="1 2">
    <name type="scientific">Micromonospora coriariae</name>
    <dbReference type="NCBI Taxonomy" id="285665"/>
    <lineage>
        <taxon>Bacteria</taxon>
        <taxon>Bacillati</taxon>
        <taxon>Actinomycetota</taxon>
        <taxon>Actinomycetes</taxon>
        <taxon>Micromonosporales</taxon>
        <taxon>Micromonosporaceae</taxon>
        <taxon>Micromonospora</taxon>
    </lineage>
</organism>
<dbReference type="OrthoDB" id="5190473at2"/>
<evidence type="ECO:0000313" key="2">
    <source>
        <dbReference type="Proteomes" id="UP000198243"/>
    </source>
</evidence>
<dbReference type="SUPFAM" id="SSF51182">
    <property type="entry name" value="RmlC-like cupins"/>
    <property type="match status" value="1"/>
</dbReference>
<sequence>MEKLSLTAIADGLLSHELGASSRMGMRIVDGGRLRPLCQTVIALTRGEELDEHEYRAIATVQVLRGRVRVDAGDDTTDGFPGELLVVPGTRHTVTALEDTVVLLTEAERTSSIAAEAADTDLAASCQRRSRRQRWPVNARLR</sequence>
<name>A0A1C4U5S9_9ACTN</name>
<proteinExistence type="predicted"/>
<evidence type="ECO:0008006" key="3">
    <source>
        <dbReference type="Google" id="ProtNLM"/>
    </source>
</evidence>
<protein>
    <recommendedName>
        <fullName evidence="3">Cupin domain-containing protein</fullName>
    </recommendedName>
</protein>
<evidence type="ECO:0000313" key="1">
    <source>
        <dbReference type="EMBL" id="SCE67060.1"/>
    </source>
</evidence>
<reference evidence="2" key="1">
    <citation type="submission" date="2016-06" db="EMBL/GenBank/DDBJ databases">
        <authorList>
            <person name="Varghese N."/>
            <person name="Submissions Spin"/>
        </authorList>
    </citation>
    <scope>NUCLEOTIDE SEQUENCE [LARGE SCALE GENOMIC DNA]</scope>
    <source>
        <strain evidence="2">DSM 44875</strain>
    </source>
</reference>